<protein>
    <submittedName>
        <fullName evidence="1">Uncharacterized protein</fullName>
    </submittedName>
</protein>
<sequence length="136" mass="15584">MRPLALSLPLHVERPFRPWVYTVSHRTLVLRSHGRTDPGHSTSRFETSVDVVFVDVLAMNTRAHYRELFIADLGDLTEVDGFPEVPERFRHRYAYLTVSDGTHDGFVVCGNLNIDESGELGLRWAAHARPRRRFVA</sequence>
<reference evidence="1 2" key="1">
    <citation type="submission" date="2021-01" db="EMBL/GenBank/DDBJ databases">
        <title>Whole genome shotgun sequence of Catellatospora citrea NBRC 14495.</title>
        <authorList>
            <person name="Komaki H."/>
            <person name="Tamura T."/>
        </authorList>
    </citation>
    <scope>NUCLEOTIDE SEQUENCE [LARGE SCALE GENOMIC DNA]</scope>
    <source>
        <strain evidence="1 2">NBRC 14495</strain>
    </source>
</reference>
<evidence type="ECO:0000313" key="1">
    <source>
        <dbReference type="EMBL" id="GIF96339.1"/>
    </source>
</evidence>
<dbReference type="Proteomes" id="UP000659904">
    <property type="component" value="Unassembled WGS sequence"/>
</dbReference>
<evidence type="ECO:0000313" key="2">
    <source>
        <dbReference type="Proteomes" id="UP000659904"/>
    </source>
</evidence>
<proteinExistence type="predicted"/>
<dbReference type="AlphaFoldDB" id="A0A8J3KJM3"/>
<name>A0A8J3KJM3_9ACTN</name>
<accession>A0A8J3KJM3</accession>
<keyword evidence="2" id="KW-1185">Reference proteome</keyword>
<dbReference type="RefSeq" id="WP_120320648.1">
    <property type="nucleotide sequence ID" value="NZ_BONH01000004.1"/>
</dbReference>
<organism evidence="1 2">
    <name type="scientific">Catellatospora citrea</name>
    <dbReference type="NCBI Taxonomy" id="53366"/>
    <lineage>
        <taxon>Bacteria</taxon>
        <taxon>Bacillati</taxon>
        <taxon>Actinomycetota</taxon>
        <taxon>Actinomycetes</taxon>
        <taxon>Micromonosporales</taxon>
        <taxon>Micromonosporaceae</taxon>
        <taxon>Catellatospora</taxon>
    </lineage>
</organism>
<comment type="caution">
    <text evidence="1">The sequence shown here is derived from an EMBL/GenBank/DDBJ whole genome shotgun (WGS) entry which is preliminary data.</text>
</comment>
<gene>
    <name evidence="1" type="ORF">Cci01nite_14330</name>
</gene>
<dbReference type="EMBL" id="BONH01000004">
    <property type="protein sequence ID" value="GIF96339.1"/>
    <property type="molecule type" value="Genomic_DNA"/>
</dbReference>